<reference evidence="1" key="1">
    <citation type="submission" date="2023-04" db="EMBL/GenBank/DDBJ databases">
        <title>A chromosome-level genome assembly of the parasitoid wasp Eretmocerus hayati.</title>
        <authorList>
            <person name="Zhong Y."/>
            <person name="Liu S."/>
            <person name="Liu Y."/>
        </authorList>
    </citation>
    <scope>NUCLEOTIDE SEQUENCE</scope>
    <source>
        <strain evidence="1">ZJU_SS_LIU_2023</strain>
    </source>
</reference>
<proteinExistence type="predicted"/>
<sequence length="392" mass="44827">MSPAKKIAFLSLTFFCLCGVQTESNVVKSIARWFDFDPKLFIMNFASEKTKLVFLLCENYDKSGANCSLRFEDTNQIFKNSTKICNLEIKPEKNFTLGPPDNVHLLTKEIAIIIYEQIHNSHQKEILTVMIVDLKKNCSSVSEKVPIRMIDMESGRNWFVSTINDSFEVTYRDNETCKNSCSIIFDNNGRKIRTSKGFKNNPQKSERLIVPTDINYDHGDTIGCFNMRSEEHYNSSLLYPGKHENFLESFPNNPSEFQISTAHGILSKCKKATKFPRSLNCTQGNKWVKLDFDHEPKNLLLHSLPSGGYLVLTSGLTEKNNTKSLQYFLTSFNMDGKRLAEVKFIELTCNPHVRVIFGNVFSSTKDNEYCVSLFDSMNTFYANCFSKHLLLG</sequence>
<accession>A0ACC2NBW0</accession>
<evidence type="ECO:0000313" key="2">
    <source>
        <dbReference type="Proteomes" id="UP001239111"/>
    </source>
</evidence>
<dbReference type="Proteomes" id="UP001239111">
    <property type="component" value="Chromosome 4"/>
</dbReference>
<comment type="caution">
    <text evidence="1">The sequence shown here is derived from an EMBL/GenBank/DDBJ whole genome shotgun (WGS) entry which is preliminary data.</text>
</comment>
<gene>
    <name evidence="1" type="ORF">QAD02_009901</name>
</gene>
<protein>
    <submittedName>
        <fullName evidence="1">Uncharacterized protein</fullName>
    </submittedName>
</protein>
<keyword evidence="2" id="KW-1185">Reference proteome</keyword>
<dbReference type="EMBL" id="CM056744">
    <property type="protein sequence ID" value="KAJ8668238.1"/>
    <property type="molecule type" value="Genomic_DNA"/>
</dbReference>
<evidence type="ECO:0000313" key="1">
    <source>
        <dbReference type="EMBL" id="KAJ8668238.1"/>
    </source>
</evidence>
<name>A0ACC2NBW0_9HYME</name>
<organism evidence="1 2">
    <name type="scientific">Eretmocerus hayati</name>
    <dbReference type="NCBI Taxonomy" id="131215"/>
    <lineage>
        <taxon>Eukaryota</taxon>
        <taxon>Metazoa</taxon>
        <taxon>Ecdysozoa</taxon>
        <taxon>Arthropoda</taxon>
        <taxon>Hexapoda</taxon>
        <taxon>Insecta</taxon>
        <taxon>Pterygota</taxon>
        <taxon>Neoptera</taxon>
        <taxon>Endopterygota</taxon>
        <taxon>Hymenoptera</taxon>
        <taxon>Apocrita</taxon>
        <taxon>Proctotrupomorpha</taxon>
        <taxon>Chalcidoidea</taxon>
        <taxon>Aphelinidae</taxon>
        <taxon>Aphelininae</taxon>
        <taxon>Eretmocerus</taxon>
    </lineage>
</organism>